<sequence length="93" mass="10563">MLESEIPERRSQITISLKVSTELNLAMFYNQLEKLQRIIAYCLRFKYNCRAKNESIYGPITAGDEYTSKTGSEAVFSGRNEPVSSGSTYPNQQ</sequence>
<accession>A0AAV0VKP2</accession>
<dbReference type="Proteomes" id="UP001160148">
    <property type="component" value="Unassembled WGS sequence"/>
</dbReference>
<organism evidence="1 2">
    <name type="scientific">Macrosiphum euphorbiae</name>
    <name type="common">potato aphid</name>
    <dbReference type="NCBI Taxonomy" id="13131"/>
    <lineage>
        <taxon>Eukaryota</taxon>
        <taxon>Metazoa</taxon>
        <taxon>Ecdysozoa</taxon>
        <taxon>Arthropoda</taxon>
        <taxon>Hexapoda</taxon>
        <taxon>Insecta</taxon>
        <taxon>Pterygota</taxon>
        <taxon>Neoptera</taxon>
        <taxon>Paraneoptera</taxon>
        <taxon>Hemiptera</taxon>
        <taxon>Sternorrhyncha</taxon>
        <taxon>Aphidomorpha</taxon>
        <taxon>Aphidoidea</taxon>
        <taxon>Aphididae</taxon>
        <taxon>Macrosiphini</taxon>
        <taxon>Macrosiphum</taxon>
    </lineage>
</organism>
<reference evidence="1 2" key="1">
    <citation type="submission" date="2023-01" db="EMBL/GenBank/DDBJ databases">
        <authorList>
            <person name="Whitehead M."/>
        </authorList>
    </citation>
    <scope>NUCLEOTIDE SEQUENCE [LARGE SCALE GENOMIC DNA]</scope>
</reference>
<name>A0AAV0VKP2_9HEMI</name>
<dbReference type="AlphaFoldDB" id="A0AAV0VKP2"/>
<evidence type="ECO:0000313" key="1">
    <source>
        <dbReference type="EMBL" id="CAI6344180.1"/>
    </source>
</evidence>
<dbReference type="EMBL" id="CARXXK010000001">
    <property type="protein sequence ID" value="CAI6344180.1"/>
    <property type="molecule type" value="Genomic_DNA"/>
</dbReference>
<keyword evidence="2" id="KW-1185">Reference proteome</keyword>
<evidence type="ECO:0000313" key="2">
    <source>
        <dbReference type="Proteomes" id="UP001160148"/>
    </source>
</evidence>
<proteinExistence type="predicted"/>
<comment type="caution">
    <text evidence="1">The sequence shown here is derived from an EMBL/GenBank/DDBJ whole genome shotgun (WGS) entry which is preliminary data.</text>
</comment>
<protein>
    <submittedName>
        <fullName evidence="1">Uncharacterized protein</fullName>
    </submittedName>
</protein>
<gene>
    <name evidence="1" type="ORF">MEUPH1_LOCUS1351</name>
</gene>